<dbReference type="SMART" id="SM00367">
    <property type="entry name" value="LRR_CC"/>
    <property type="match status" value="3"/>
</dbReference>
<proteinExistence type="predicted"/>
<evidence type="ECO:0000313" key="3">
    <source>
        <dbReference type="EMBL" id="KAI6647604.1"/>
    </source>
</evidence>
<dbReference type="InterPro" id="IPR036047">
    <property type="entry name" value="F-box-like_dom_sf"/>
</dbReference>
<dbReference type="AlphaFoldDB" id="A0AAV7JGK5"/>
<dbReference type="Gene3D" id="1.20.120.520">
    <property type="entry name" value="nmb1532 protein domain like"/>
    <property type="match status" value="1"/>
</dbReference>
<dbReference type="InterPro" id="IPR032675">
    <property type="entry name" value="LRR_dom_sf"/>
</dbReference>
<evidence type="ECO:0000259" key="2">
    <source>
        <dbReference type="PROSITE" id="PS50181"/>
    </source>
</evidence>
<dbReference type="PANTHER" id="PTHR13318">
    <property type="entry name" value="PARTNER OF PAIRED, ISOFORM B-RELATED"/>
    <property type="match status" value="1"/>
</dbReference>
<evidence type="ECO:0000256" key="1">
    <source>
        <dbReference type="ARBA" id="ARBA00022786"/>
    </source>
</evidence>
<dbReference type="InterPro" id="IPR001810">
    <property type="entry name" value="F-box_dom"/>
</dbReference>
<dbReference type="PROSITE" id="PS50181">
    <property type="entry name" value="FBOX"/>
    <property type="match status" value="1"/>
</dbReference>
<dbReference type="GO" id="GO:0031146">
    <property type="term" value="P:SCF-dependent proteasomal ubiquitin-dependent protein catabolic process"/>
    <property type="evidence" value="ECO:0007669"/>
    <property type="project" value="TreeGrafter"/>
</dbReference>
<organism evidence="3 4">
    <name type="scientific">Oopsacas minuta</name>
    <dbReference type="NCBI Taxonomy" id="111878"/>
    <lineage>
        <taxon>Eukaryota</taxon>
        <taxon>Metazoa</taxon>
        <taxon>Porifera</taxon>
        <taxon>Hexactinellida</taxon>
        <taxon>Hexasterophora</taxon>
        <taxon>Lyssacinosida</taxon>
        <taxon>Leucopsacidae</taxon>
        <taxon>Oopsacas</taxon>
    </lineage>
</organism>
<evidence type="ECO:0000313" key="4">
    <source>
        <dbReference type="Proteomes" id="UP001165289"/>
    </source>
</evidence>
<keyword evidence="4" id="KW-1185">Reference proteome</keyword>
<dbReference type="EMBL" id="JAKMXF010000340">
    <property type="protein sequence ID" value="KAI6647604.1"/>
    <property type="molecule type" value="Genomic_DNA"/>
</dbReference>
<sequence length="473" mass="53952">MPQTPEQIDLFSQPHSQMRKLVEKINYALHRTNFDDNIAFSKLIASLNNSFAQLDKHERIEIEHIVNNLSLRLPSDTSVLKEFKHHTSGHCHLEQVQKILAKGGKLINTGQRKDRKLFKRELIREVRVFIKEYFPHMEEEECIFQPLLMQYFTENELIQLHIKIIELHQTLSSPPSTRKSYDNSCHIIHAPNEVIVKILSHLAIRDLLTVSQSCKRFQILSYTPVLWKNLHVSNWANRIYTNKIPPMIPLGKHSIDSFESAERVQTILTFIIKKVIPLCGNSIESLVVNSIQSVRSNMLLTILQACPNIQHIDFSYTDINDLVFGQPHLALKLPNLTHINLTNCHSITDKTLQRISRAICYPSSTANRDTPDGFNIYSPLKFLSLSGCYRLSCTGFKSMLTTRIFDDLVYLDLSGCPNVGGNVLSSLVNQCPNLDPENLYYCDNTLDGPCADIASGCLNRGDSNKFCCMQMLD</sequence>
<dbReference type="SUPFAM" id="SSF52047">
    <property type="entry name" value="RNI-like"/>
    <property type="match status" value="1"/>
</dbReference>
<dbReference type="Gene3D" id="3.80.10.10">
    <property type="entry name" value="Ribonuclease Inhibitor"/>
    <property type="match status" value="1"/>
</dbReference>
<keyword evidence="1" id="KW-0833">Ubl conjugation pathway</keyword>
<dbReference type="GO" id="GO:0019005">
    <property type="term" value="C:SCF ubiquitin ligase complex"/>
    <property type="evidence" value="ECO:0007669"/>
    <property type="project" value="TreeGrafter"/>
</dbReference>
<gene>
    <name evidence="3" type="ORF">LOD99_8678</name>
</gene>
<reference evidence="3 4" key="1">
    <citation type="journal article" date="2023" name="BMC Biol.">
        <title>The compact genome of the sponge Oopsacas minuta (Hexactinellida) is lacking key metazoan core genes.</title>
        <authorList>
            <person name="Santini S."/>
            <person name="Schenkelaars Q."/>
            <person name="Jourda C."/>
            <person name="Duchesne M."/>
            <person name="Belahbib H."/>
            <person name="Rocher C."/>
            <person name="Selva M."/>
            <person name="Riesgo A."/>
            <person name="Vervoort M."/>
            <person name="Leys S.P."/>
            <person name="Kodjabachian L."/>
            <person name="Le Bivic A."/>
            <person name="Borchiellini C."/>
            <person name="Claverie J.M."/>
            <person name="Renard E."/>
        </authorList>
    </citation>
    <scope>NUCLEOTIDE SEQUENCE [LARGE SCALE GENOMIC DNA]</scope>
    <source>
        <strain evidence="3">SPO-2</strain>
    </source>
</reference>
<name>A0AAV7JGK5_9METZ</name>
<dbReference type="SUPFAM" id="SSF81383">
    <property type="entry name" value="F-box domain"/>
    <property type="match status" value="1"/>
</dbReference>
<dbReference type="Pfam" id="PF12937">
    <property type="entry name" value="F-box-like"/>
    <property type="match status" value="1"/>
</dbReference>
<protein>
    <submittedName>
        <fullName evidence="3">RUN domain-containing protein</fullName>
    </submittedName>
</protein>
<comment type="caution">
    <text evidence="3">The sequence shown here is derived from an EMBL/GenBank/DDBJ whole genome shotgun (WGS) entry which is preliminary data.</text>
</comment>
<dbReference type="PANTHER" id="PTHR13318:SF121">
    <property type="entry name" value="RICH REPEAT PROTEIN, PUTATIVE-RELATED"/>
    <property type="match status" value="1"/>
</dbReference>
<accession>A0AAV7JGK5</accession>
<feature type="domain" description="F-box" evidence="2">
    <location>
        <begin position="184"/>
        <end position="230"/>
    </location>
</feature>
<dbReference type="Proteomes" id="UP001165289">
    <property type="component" value="Unassembled WGS sequence"/>
</dbReference>
<dbReference type="InterPro" id="IPR006553">
    <property type="entry name" value="Leu-rich_rpt_Cys-con_subtyp"/>
</dbReference>